<dbReference type="EMBL" id="LNIX01000034">
    <property type="protein sequence ID" value="OXA40229.1"/>
    <property type="molecule type" value="Genomic_DNA"/>
</dbReference>
<organism evidence="2 3">
    <name type="scientific">Folsomia candida</name>
    <name type="common">Springtail</name>
    <dbReference type="NCBI Taxonomy" id="158441"/>
    <lineage>
        <taxon>Eukaryota</taxon>
        <taxon>Metazoa</taxon>
        <taxon>Ecdysozoa</taxon>
        <taxon>Arthropoda</taxon>
        <taxon>Hexapoda</taxon>
        <taxon>Collembola</taxon>
        <taxon>Entomobryomorpha</taxon>
        <taxon>Isotomoidea</taxon>
        <taxon>Isotomidae</taxon>
        <taxon>Proisotominae</taxon>
        <taxon>Folsomia</taxon>
    </lineage>
</organism>
<feature type="transmembrane region" description="Helical" evidence="1">
    <location>
        <begin position="288"/>
        <end position="306"/>
    </location>
</feature>
<evidence type="ECO:0000313" key="3">
    <source>
        <dbReference type="Proteomes" id="UP000198287"/>
    </source>
</evidence>
<proteinExistence type="predicted"/>
<feature type="transmembrane region" description="Helical" evidence="1">
    <location>
        <begin position="180"/>
        <end position="196"/>
    </location>
</feature>
<gene>
    <name evidence="2" type="ORF">Fcan01_24935</name>
</gene>
<keyword evidence="1" id="KW-1133">Transmembrane helix</keyword>
<dbReference type="AlphaFoldDB" id="A0A226D4R6"/>
<feature type="transmembrane region" description="Helical" evidence="1">
    <location>
        <begin position="76"/>
        <end position="98"/>
    </location>
</feature>
<feature type="transmembrane region" description="Helical" evidence="1">
    <location>
        <begin position="44"/>
        <end position="64"/>
    </location>
</feature>
<feature type="transmembrane region" description="Helical" evidence="1">
    <location>
        <begin position="367"/>
        <end position="391"/>
    </location>
</feature>
<name>A0A226D4R6_FOLCA</name>
<accession>A0A226D4R6</accession>
<protein>
    <submittedName>
        <fullName evidence="2">Uncharacterized protein</fullName>
    </submittedName>
</protein>
<keyword evidence="1" id="KW-0812">Transmembrane</keyword>
<feature type="transmembrane region" description="Helical" evidence="1">
    <location>
        <begin position="135"/>
        <end position="160"/>
    </location>
</feature>
<dbReference type="Proteomes" id="UP000198287">
    <property type="component" value="Unassembled WGS sequence"/>
</dbReference>
<comment type="caution">
    <text evidence="2">The sequence shown here is derived from an EMBL/GenBank/DDBJ whole genome shotgun (WGS) entry which is preliminary data.</text>
</comment>
<sequence>MFSPKIFEIIPPAIKFSRSTQVFPLSWDVKKNLLAVTTSKTNKFFTLIFLAQSLVCMAHNLYQLHDKFLNLEIMEIFWLGFMVPSYYICFDGVLACYLKRDEMTTFFRWVTGFDTHLKQMPSRLSQKRKILHEKIAIFLVRYGIFATVIFTLLFILIYLMKPRSAQYLYSAWSNKGKSDMVNITAFLLFLTFEAFTKTIGIAQYFLLQTWFLFSVAYTTIGISTLSNSTNPVNKRLIYYRCLYLINYQHNNCYIVINSSMKYTFNGFCTITTGYVITRLFDRITLPEQIVIVDMFINITATTFLYLHISGMVSHKSGALCAKLATLVDLSLSPRNRKLRNREVKSIRPFGIRVGNIRSMSYNALNDYFVQSSSLFLTLLVTFPGLGVVAYIPGEGDVFVMQNIGDGGGIIRPSGNGKVCERLGDVRSNWGLTAPYEDRYKRTATITNFTGVELMTIHSFIREEGHLVNKIMYDDYPPFCFLVERELVVIPDSGYYIVKHERSNKCLTSYGSEVGILFWLDCGNVGQHWSFIQTE</sequence>
<feature type="transmembrane region" description="Helical" evidence="1">
    <location>
        <begin position="205"/>
        <end position="225"/>
    </location>
</feature>
<reference evidence="2 3" key="1">
    <citation type="submission" date="2015-12" db="EMBL/GenBank/DDBJ databases">
        <title>The genome of Folsomia candida.</title>
        <authorList>
            <person name="Faddeeva A."/>
            <person name="Derks M.F."/>
            <person name="Anvar Y."/>
            <person name="Smit S."/>
            <person name="Van Straalen N."/>
            <person name="Roelofs D."/>
        </authorList>
    </citation>
    <scope>NUCLEOTIDE SEQUENCE [LARGE SCALE GENOMIC DNA]</scope>
    <source>
        <strain evidence="2 3">VU population</strain>
        <tissue evidence="2">Whole body</tissue>
    </source>
</reference>
<keyword evidence="1" id="KW-0472">Membrane</keyword>
<evidence type="ECO:0000313" key="2">
    <source>
        <dbReference type="EMBL" id="OXA40229.1"/>
    </source>
</evidence>
<keyword evidence="3" id="KW-1185">Reference proteome</keyword>
<evidence type="ECO:0000256" key="1">
    <source>
        <dbReference type="SAM" id="Phobius"/>
    </source>
</evidence>